<dbReference type="InterPro" id="IPR001789">
    <property type="entry name" value="Sig_transdc_resp-reg_receiver"/>
</dbReference>
<feature type="modified residue" description="4-aspartylphosphate" evidence="6">
    <location>
        <position position="679"/>
    </location>
</feature>
<dbReference type="PROSITE" id="PS50110">
    <property type="entry name" value="RESPONSE_REGULATORY"/>
    <property type="match status" value="1"/>
</dbReference>
<dbReference type="InterPro" id="IPR004358">
    <property type="entry name" value="Sig_transdc_His_kin-like_C"/>
</dbReference>
<sequence>MPTDLGKFILEEAPGGIIATDAHDTVLFWTKGATEIYGYSGDEARGNKLGELIGMPGHPVKQEFGADFEYLRRRKDGQAVYVGAACKAVYTAQGGIEYIIHSQNDITDAKALRDARNVESRYRGLLESMPDAIVMANSTGRIVLVNSQAERLFGFAPRELLGKPVEILLPQRFRGGHVAHRAQYFVQPRTRTMGAGLELYGLRKDGLEFPVEISLSMIQMEEGAIVMSAIRDIGERKKAEQKFRGLLESAPDPMVIVNTRGEIVLVNSQTEQVFGYQRQELLGKPIEILIPARFAGRHPAARGSFFDKAQPRAMGAGTELYAMRRDGTEFPVEISLSPLKTEDELLVSSAIRDITGRRQIERKLLEQKLELEQASKAKDRFLASMSHELRTPLNAILGFGQLLHNQKLPLTTAQRYGFAGNIVQAGQHLLHLINETLDLAKIEVGAVTLSLEPVALDDLLHEAIQMIEAMAEARSVQVHLAPPKGLHVRADRIRLRQIVLNLLSNAVKYNRKGGQVWVDVGQGDPGRTWLAVKDDGPGLSPEQMSGLFQPFNRLGQEGGAEEGSGIGLVLSRRLADLMNATIAVSSAVGHGSTFTVGMEAAEPQVLPALPVRDNTPAPATAASQRNKPVLLYVEDNPANLRLVQEIVKLHLDLELLSATDGNSGVAMARDFLPDAILMDMNLPGISGREAQRRLRQDPATRDIPIIALSANAMPLDVEAALQAGFVRYLTKPLDITEFLQVVGETLEQKRE</sequence>
<keyword evidence="12" id="KW-1185">Reference proteome</keyword>
<dbReference type="SUPFAM" id="SSF47384">
    <property type="entry name" value="Homodimeric domain of signal transducing histidine kinase"/>
    <property type="match status" value="1"/>
</dbReference>
<proteinExistence type="predicted"/>
<dbReference type="InterPro" id="IPR003661">
    <property type="entry name" value="HisK_dim/P_dom"/>
</dbReference>
<dbReference type="Gene3D" id="3.30.565.10">
    <property type="entry name" value="Histidine kinase-like ATPase, C-terminal domain"/>
    <property type="match status" value="1"/>
</dbReference>
<dbReference type="InterPro" id="IPR000700">
    <property type="entry name" value="PAS-assoc_C"/>
</dbReference>
<dbReference type="SMART" id="SM00388">
    <property type="entry name" value="HisKA"/>
    <property type="match status" value="1"/>
</dbReference>
<dbReference type="NCBIfam" id="TIGR00229">
    <property type="entry name" value="sensory_box"/>
    <property type="match status" value="3"/>
</dbReference>
<dbReference type="PRINTS" id="PR00344">
    <property type="entry name" value="BCTRLSENSOR"/>
</dbReference>
<dbReference type="GO" id="GO:0009927">
    <property type="term" value="F:histidine phosphotransfer kinase activity"/>
    <property type="evidence" value="ECO:0007669"/>
    <property type="project" value="TreeGrafter"/>
</dbReference>
<feature type="domain" description="PAC" evidence="10">
    <location>
        <begin position="316"/>
        <end position="366"/>
    </location>
</feature>
<dbReference type="SMART" id="SM00448">
    <property type="entry name" value="REC"/>
    <property type="match status" value="1"/>
</dbReference>
<dbReference type="SUPFAM" id="SSF55785">
    <property type="entry name" value="PYP-like sensor domain (PAS domain)"/>
    <property type="match status" value="3"/>
</dbReference>
<dbReference type="InterPro" id="IPR011006">
    <property type="entry name" value="CheY-like_superfamily"/>
</dbReference>
<feature type="domain" description="Histidine kinase" evidence="7">
    <location>
        <begin position="384"/>
        <end position="602"/>
    </location>
</feature>
<dbReference type="PROSITE" id="PS50113">
    <property type="entry name" value="PAC"/>
    <property type="match status" value="3"/>
</dbReference>
<feature type="domain" description="PAS" evidence="9">
    <location>
        <begin position="239"/>
        <end position="291"/>
    </location>
</feature>
<dbReference type="InterPro" id="IPR036097">
    <property type="entry name" value="HisK_dim/P_sf"/>
</dbReference>
<dbReference type="CDD" id="cd00082">
    <property type="entry name" value="HisKA"/>
    <property type="match status" value="1"/>
</dbReference>
<dbReference type="Pfam" id="PF13426">
    <property type="entry name" value="PAS_9"/>
    <property type="match status" value="3"/>
</dbReference>
<dbReference type="SMART" id="SM00091">
    <property type="entry name" value="PAS"/>
    <property type="match status" value="3"/>
</dbReference>
<dbReference type="Pfam" id="PF00072">
    <property type="entry name" value="Response_reg"/>
    <property type="match status" value="1"/>
</dbReference>
<evidence type="ECO:0000256" key="3">
    <source>
        <dbReference type="ARBA" id="ARBA00022553"/>
    </source>
</evidence>
<evidence type="ECO:0000259" key="8">
    <source>
        <dbReference type="PROSITE" id="PS50110"/>
    </source>
</evidence>
<feature type="domain" description="PAC" evidence="10">
    <location>
        <begin position="66"/>
        <end position="118"/>
    </location>
</feature>
<keyword evidence="5" id="KW-0418">Kinase</keyword>
<dbReference type="Proteomes" id="UP000448575">
    <property type="component" value="Unassembled WGS sequence"/>
</dbReference>
<dbReference type="SUPFAM" id="SSF52172">
    <property type="entry name" value="CheY-like"/>
    <property type="match status" value="1"/>
</dbReference>
<dbReference type="Gene3D" id="3.40.50.2300">
    <property type="match status" value="1"/>
</dbReference>
<evidence type="ECO:0000259" key="10">
    <source>
        <dbReference type="PROSITE" id="PS50113"/>
    </source>
</evidence>
<dbReference type="InterPro" id="IPR036890">
    <property type="entry name" value="HATPase_C_sf"/>
</dbReference>
<feature type="domain" description="Response regulatory" evidence="8">
    <location>
        <begin position="629"/>
        <end position="746"/>
    </location>
</feature>
<dbReference type="AlphaFoldDB" id="A0A6N9HKR9"/>
<dbReference type="InterPro" id="IPR003594">
    <property type="entry name" value="HATPase_dom"/>
</dbReference>
<accession>A0A6N9HKR9</accession>
<dbReference type="SUPFAM" id="SSF55874">
    <property type="entry name" value="ATPase domain of HSP90 chaperone/DNA topoisomerase II/histidine kinase"/>
    <property type="match status" value="1"/>
</dbReference>
<reference evidence="11 12" key="1">
    <citation type="submission" date="2019-12" db="EMBL/GenBank/DDBJ databases">
        <title>Novel species isolated from a subtropical stream in China.</title>
        <authorList>
            <person name="Lu H."/>
        </authorList>
    </citation>
    <scope>NUCLEOTIDE SEQUENCE [LARGE SCALE GENOMIC DNA]</scope>
    <source>
        <strain evidence="11 12">DS3</strain>
    </source>
</reference>
<evidence type="ECO:0000313" key="11">
    <source>
        <dbReference type="EMBL" id="MYN03946.1"/>
    </source>
</evidence>
<dbReference type="PROSITE" id="PS50109">
    <property type="entry name" value="HIS_KIN"/>
    <property type="match status" value="1"/>
</dbReference>
<evidence type="ECO:0000259" key="9">
    <source>
        <dbReference type="PROSITE" id="PS50112"/>
    </source>
</evidence>
<keyword evidence="3 6" id="KW-0597">Phosphoprotein</keyword>
<dbReference type="SMART" id="SM00086">
    <property type="entry name" value="PAC"/>
    <property type="match status" value="3"/>
</dbReference>
<dbReference type="RefSeq" id="WP_161026912.1">
    <property type="nucleotide sequence ID" value="NZ_WWCJ01000012.1"/>
</dbReference>
<protein>
    <recommendedName>
        <fullName evidence="2">histidine kinase</fullName>
        <ecNumber evidence="2">2.7.13.3</ecNumber>
    </recommendedName>
</protein>
<dbReference type="PANTHER" id="PTHR43047">
    <property type="entry name" value="TWO-COMPONENT HISTIDINE PROTEIN KINASE"/>
    <property type="match status" value="1"/>
</dbReference>
<dbReference type="PANTHER" id="PTHR43047:SF72">
    <property type="entry name" value="OSMOSENSING HISTIDINE PROTEIN KINASE SLN1"/>
    <property type="match status" value="1"/>
</dbReference>
<comment type="catalytic activity">
    <reaction evidence="1">
        <text>ATP + protein L-histidine = ADP + protein N-phospho-L-histidine.</text>
        <dbReference type="EC" id="2.7.13.3"/>
    </reaction>
</comment>
<dbReference type="EMBL" id="WWCJ01000012">
    <property type="protein sequence ID" value="MYN03946.1"/>
    <property type="molecule type" value="Genomic_DNA"/>
</dbReference>
<dbReference type="InterPro" id="IPR035965">
    <property type="entry name" value="PAS-like_dom_sf"/>
</dbReference>
<dbReference type="InterPro" id="IPR001610">
    <property type="entry name" value="PAC"/>
</dbReference>
<dbReference type="CDD" id="cd00130">
    <property type="entry name" value="PAS"/>
    <property type="match status" value="3"/>
</dbReference>
<dbReference type="GO" id="GO:0000155">
    <property type="term" value="F:phosphorelay sensor kinase activity"/>
    <property type="evidence" value="ECO:0007669"/>
    <property type="project" value="InterPro"/>
</dbReference>
<dbReference type="SMART" id="SM00387">
    <property type="entry name" value="HATPase_c"/>
    <property type="match status" value="1"/>
</dbReference>
<gene>
    <name evidence="11" type="ORF">GTP41_17770</name>
</gene>
<name>A0A6N9HKR9_9BURK</name>
<keyword evidence="4" id="KW-0808">Transferase</keyword>
<feature type="domain" description="PAS" evidence="9">
    <location>
        <begin position="118"/>
        <end position="171"/>
    </location>
</feature>
<dbReference type="Pfam" id="PF00512">
    <property type="entry name" value="HisKA"/>
    <property type="match status" value="1"/>
</dbReference>
<organism evidence="11 12">
    <name type="scientific">Pseudoduganella guangdongensis</name>
    <dbReference type="NCBI Taxonomy" id="2692179"/>
    <lineage>
        <taxon>Bacteria</taxon>
        <taxon>Pseudomonadati</taxon>
        <taxon>Pseudomonadota</taxon>
        <taxon>Betaproteobacteria</taxon>
        <taxon>Burkholderiales</taxon>
        <taxon>Oxalobacteraceae</taxon>
        <taxon>Telluria group</taxon>
        <taxon>Pseudoduganella</taxon>
    </lineage>
</organism>
<dbReference type="EC" id="2.7.13.3" evidence="2"/>
<evidence type="ECO:0000256" key="5">
    <source>
        <dbReference type="ARBA" id="ARBA00022777"/>
    </source>
</evidence>
<feature type="domain" description="PAS" evidence="9">
    <location>
        <begin position="9"/>
        <end position="53"/>
    </location>
</feature>
<evidence type="ECO:0000256" key="1">
    <source>
        <dbReference type="ARBA" id="ARBA00000085"/>
    </source>
</evidence>
<evidence type="ECO:0000256" key="4">
    <source>
        <dbReference type="ARBA" id="ARBA00022679"/>
    </source>
</evidence>
<feature type="domain" description="PAC" evidence="10">
    <location>
        <begin position="195"/>
        <end position="245"/>
    </location>
</feature>
<dbReference type="InterPro" id="IPR005467">
    <property type="entry name" value="His_kinase_dom"/>
</dbReference>
<dbReference type="Gene3D" id="3.30.450.20">
    <property type="entry name" value="PAS domain"/>
    <property type="match status" value="3"/>
</dbReference>
<evidence type="ECO:0000313" key="12">
    <source>
        <dbReference type="Proteomes" id="UP000448575"/>
    </source>
</evidence>
<dbReference type="Pfam" id="PF02518">
    <property type="entry name" value="HATPase_c"/>
    <property type="match status" value="1"/>
</dbReference>
<dbReference type="InterPro" id="IPR000014">
    <property type="entry name" value="PAS"/>
</dbReference>
<dbReference type="GO" id="GO:0005886">
    <property type="term" value="C:plasma membrane"/>
    <property type="evidence" value="ECO:0007669"/>
    <property type="project" value="TreeGrafter"/>
</dbReference>
<dbReference type="PROSITE" id="PS50112">
    <property type="entry name" value="PAS"/>
    <property type="match status" value="3"/>
</dbReference>
<dbReference type="Gene3D" id="1.10.287.130">
    <property type="match status" value="1"/>
</dbReference>
<comment type="caution">
    <text evidence="11">The sequence shown here is derived from an EMBL/GenBank/DDBJ whole genome shotgun (WGS) entry which is preliminary data.</text>
</comment>
<evidence type="ECO:0000256" key="2">
    <source>
        <dbReference type="ARBA" id="ARBA00012438"/>
    </source>
</evidence>
<evidence type="ECO:0000259" key="7">
    <source>
        <dbReference type="PROSITE" id="PS50109"/>
    </source>
</evidence>
<evidence type="ECO:0000256" key="6">
    <source>
        <dbReference type="PROSITE-ProRule" id="PRU00169"/>
    </source>
</evidence>